<feature type="compositionally biased region" description="Basic and acidic residues" evidence="7">
    <location>
        <begin position="36"/>
        <end position="55"/>
    </location>
</feature>
<feature type="compositionally biased region" description="Acidic residues" evidence="7">
    <location>
        <begin position="77"/>
        <end position="87"/>
    </location>
</feature>
<dbReference type="PROSITE" id="PS50014">
    <property type="entry name" value="BROMODOMAIN_2"/>
    <property type="match status" value="1"/>
</dbReference>
<dbReference type="SUPFAM" id="SSF47370">
    <property type="entry name" value="Bromodomain"/>
    <property type="match status" value="1"/>
</dbReference>
<name>A0AAN7JV07_9MYRT</name>
<dbReference type="InterPro" id="IPR038336">
    <property type="entry name" value="NET_sf"/>
</dbReference>
<feature type="domain" description="Bromo" evidence="8">
    <location>
        <begin position="793"/>
        <end position="868"/>
    </location>
</feature>
<dbReference type="InterPro" id="IPR005343">
    <property type="entry name" value="Noc2"/>
</dbReference>
<feature type="compositionally biased region" description="Polar residues" evidence="7">
    <location>
        <begin position="108"/>
        <end position="118"/>
    </location>
</feature>
<dbReference type="InterPro" id="IPR027353">
    <property type="entry name" value="NET_dom"/>
</dbReference>
<evidence type="ECO:0000256" key="1">
    <source>
        <dbReference type="ARBA" id="ARBA00004123"/>
    </source>
</evidence>
<gene>
    <name evidence="10" type="ORF">SAY87_002675</name>
</gene>
<dbReference type="PRINTS" id="PR00503">
    <property type="entry name" value="BROMODOMAIN"/>
</dbReference>
<comment type="subcellular location">
    <subcellularLocation>
        <location evidence="1">Nucleus</location>
    </subcellularLocation>
</comment>
<dbReference type="GO" id="GO:0030690">
    <property type="term" value="C:Noc1p-Noc2p complex"/>
    <property type="evidence" value="ECO:0007669"/>
    <property type="project" value="TreeGrafter"/>
</dbReference>
<accession>A0AAN7JV07</accession>
<evidence type="ECO:0000259" key="9">
    <source>
        <dbReference type="PROSITE" id="PS51525"/>
    </source>
</evidence>
<dbReference type="GO" id="GO:0005730">
    <property type="term" value="C:nucleolus"/>
    <property type="evidence" value="ECO:0007669"/>
    <property type="project" value="TreeGrafter"/>
</dbReference>
<keyword evidence="6" id="KW-0175">Coiled coil</keyword>
<feature type="compositionally biased region" description="Basic residues" evidence="7">
    <location>
        <begin position="23"/>
        <end position="35"/>
    </location>
</feature>
<dbReference type="InterPro" id="IPR036427">
    <property type="entry name" value="Bromodomain-like_sf"/>
</dbReference>
<keyword evidence="11" id="KW-1185">Reference proteome</keyword>
<evidence type="ECO:0000256" key="5">
    <source>
        <dbReference type="PROSITE-ProRule" id="PRU00035"/>
    </source>
</evidence>
<keyword evidence="3 5" id="KW-0103">Bromodomain</keyword>
<evidence type="ECO:0000256" key="3">
    <source>
        <dbReference type="ARBA" id="ARBA00023117"/>
    </source>
</evidence>
<dbReference type="Pfam" id="PF00439">
    <property type="entry name" value="Bromodomain"/>
    <property type="match status" value="1"/>
</dbReference>
<evidence type="ECO:0000259" key="8">
    <source>
        <dbReference type="PROSITE" id="PS50014"/>
    </source>
</evidence>
<sequence>MGKLGKKARKFAKKNLQSVLKQRRKFKSMIKRKTSRREEKDHTENEKMDKIHLSKERNCEDQDILDIPLEDIYYKEDTDEDVDDSDSDSYLSEESNTCAQGDEGGSYQEGNNGITGYSAQNNEIYSELVKKKNRLMKLKQKDPEFSKFLDTYQKGLGQFRDDESYSGDDTDNDGMEVDEEDSSRKRKGKVLTMSIIDGWCQQVVEQQSLSALTSLLNAYRAASHYGTKLTQLSHGPLFYEIPNGECYSRILVFMFCEANKTFCGLLGIQCSSCKKETITNLRNTEKWRTLKPLVKSYLRSTLFILGQITDLGILNFVLTQLKDSIIFFAAFPSLLHRLLKVSIHLWATGKGTTSYLSFLIIHVFASTFGSDWYDTCLVKMYKTFAAQCKFMEPALLKHMEYLRNSFVELCLLNVHKSSDKALISVKHLAKILQLALRTKKKEALKKVCSWQYTNCIDIWVTFVSENISEHDLQPLLFIIVQIINGMTRLFIGPRYLPLRIKCIQWLSYLSQSSGVFIPVASFALDILEYKVSKTSGKHAKNFSFSSSVKLPKHWLKSREFQDQCIFSSIELLCVHFNQWSLHISFPELATAPLIRLRKLCETITEENFKRALKRFIDQVELNIDFVRKKRDDVAFSPKDEEASETFLQLERSNQNTSFKQYYGSIIQKAVSHDLFWNQKSSSMNKKKQPRKKRKMEDFDAGNSASEVEAFQNHLDQIVAKVDQLDGRVSGVEQFYDDMSKMQLNAPKFSSQFRNRNQRIGSKKQQVASERQASAADKMQELMVQFANILHQISKHRWAWPFLQPVDVKGLSLDDYHEIIDKPMDFATIKARMGAKDGSGYKNVREIYADVRLVFENAKKYNDEKSNIYTMAKNLSARFEESWRQLLPKVIDEERRREQEKAEAQLNLQLSREVEHAKMARDIINELSEVEANLEELKEMVLQKCRKLSVFDKFQLMEDFCQLPLEEMMKVLKIVGWSNPEFSCGVEHIELDLSPENDSAAWSLKFLVKNALEEQMKNSVTELDSNFNCCSGSNKDADYNPPKNKNMDCRASAKKMRQQICSVIANSAKKRRKGPS</sequence>
<evidence type="ECO:0000256" key="2">
    <source>
        <dbReference type="ARBA" id="ARBA00005907"/>
    </source>
</evidence>
<dbReference type="InterPro" id="IPR001487">
    <property type="entry name" value="Bromodomain"/>
</dbReference>
<comment type="caution">
    <text evidence="10">The sequence shown here is derived from an EMBL/GenBank/DDBJ whole genome shotgun (WGS) entry which is preliminary data.</text>
</comment>
<feature type="coiled-coil region" evidence="6">
    <location>
        <begin position="919"/>
        <end position="946"/>
    </location>
</feature>
<comment type="similarity">
    <text evidence="2">Belongs to the NOC2 family.</text>
</comment>
<dbReference type="GO" id="GO:0030691">
    <property type="term" value="C:Noc2p-Noc3p complex"/>
    <property type="evidence" value="ECO:0007669"/>
    <property type="project" value="TreeGrafter"/>
</dbReference>
<feature type="region of interest" description="Disordered" evidence="7">
    <location>
        <begin position="159"/>
        <end position="184"/>
    </location>
</feature>
<evidence type="ECO:0000256" key="4">
    <source>
        <dbReference type="ARBA" id="ARBA00023242"/>
    </source>
</evidence>
<dbReference type="PROSITE" id="PS51525">
    <property type="entry name" value="NET"/>
    <property type="match status" value="1"/>
</dbReference>
<evidence type="ECO:0000256" key="7">
    <source>
        <dbReference type="SAM" id="MobiDB-lite"/>
    </source>
</evidence>
<dbReference type="PANTHER" id="PTHR12687:SF8">
    <property type="entry name" value="PROTEIN REBELOTE"/>
    <property type="match status" value="1"/>
</dbReference>
<dbReference type="Pfam" id="PF03715">
    <property type="entry name" value="Noc2"/>
    <property type="match status" value="1"/>
</dbReference>
<feature type="compositionally biased region" description="Acidic residues" evidence="7">
    <location>
        <begin position="164"/>
        <end position="181"/>
    </location>
</feature>
<dbReference type="GO" id="GO:0042273">
    <property type="term" value="P:ribosomal large subunit biogenesis"/>
    <property type="evidence" value="ECO:0007669"/>
    <property type="project" value="TreeGrafter"/>
</dbReference>
<evidence type="ECO:0000313" key="10">
    <source>
        <dbReference type="EMBL" id="KAK4754571.1"/>
    </source>
</evidence>
<dbReference type="GO" id="GO:0005654">
    <property type="term" value="C:nucleoplasm"/>
    <property type="evidence" value="ECO:0007669"/>
    <property type="project" value="TreeGrafter"/>
</dbReference>
<feature type="region of interest" description="Disordered" evidence="7">
    <location>
        <begin position="680"/>
        <end position="700"/>
    </location>
</feature>
<dbReference type="Proteomes" id="UP001345219">
    <property type="component" value="Chromosome 2"/>
</dbReference>
<reference evidence="10 11" key="1">
    <citation type="journal article" date="2023" name="Hortic Res">
        <title>Pangenome of water caltrop reveals structural variations and asymmetric subgenome divergence after allopolyploidization.</title>
        <authorList>
            <person name="Zhang X."/>
            <person name="Chen Y."/>
            <person name="Wang L."/>
            <person name="Yuan Y."/>
            <person name="Fang M."/>
            <person name="Shi L."/>
            <person name="Lu R."/>
            <person name="Comes H.P."/>
            <person name="Ma Y."/>
            <person name="Chen Y."/>
            <person name="Huang G."/>
            <person name="Zhou Y."/>
            <person name="Zheng Z."/>
            <person name="Qiu Y."/>
        </authorList>
    </citation>
    <scope>NUCLEOTIDE SEQUENCE [LARGE SCALE GENOMIC DNA]</scope>
    <source>
        <tissue evidence="10">Roots</tissue>
    </source>
</reference>
<keyword evidence="4" id="KW-0539">Nucleus</keyword>
<protein>
    <submittedName>
        <fullName evidence="10">Uncharacterized protein</fullName>
    </submittedName>
</protein>
<dbReference type="SMART" id="SM00297">
    <property type="entry name" value="BROMO"/>
    <property type="match status" value="1"/>
</dbReference>
<dbReference type="AlphaFoldDB" id="A0AAN7JV07"/>
<organism evidence="10 11">
    <name type="scientific">Trapa incisa</name>
    <dbReference type="NCBI Taxonomy" id="236973"/>
    <lineage>
        <taxon>Eukaryota</taxon>
        <taxon>Viridiplantae</taxon>
        <taxon>Streptophyta</taxon>
        <taxon>Embryophyta</taxon>
        <taxon>Tracheophyta</taxon>
        <taxon>Spermatophyta</taxon>
        <taxon>Magnoliopsida</taxon>
        <taxon>eudicotyledons</taxon>
        <taxon>Gunneridae</taxon>
        <taxon>Pentapetalae</taxon>
        <taxon>rosids</taxon>
        <taxon>malvids</taxon>
        <taxon>Myrtales</taxon>
        <taxon>Lythraceae</taxon>
        <taxon>Trapa</taxon>
    </lineage>
</organism>
<proteinExistence type="inferred from homology"/>
<dbReference type="Gene3D" id="1.20.1270.220">
    <property type="match status" value="1"/>
</dbReference>
<feature type="region of interest" description="Disordered" evidence="7">
    <location>
        <begin position="23"/>
        <end position="55"/>
    </location>
</feature>
<dbReference type="Gene3D" id="1.20.920.10">
    <property type="entry name" value="Bromodomain-like"/>
    <property type="match status" value="1"/>
</dbReference>
<feature type="region of interest" description="Disordered" evidence="7">
    <location>
        <begin position="75"/>
        <end position="118"/>
    </location>
</feature>
<evidence type="ECO:0000256" key="6">
    <source>
        <dbReference type="SAM" id="Coils"/>
    </source>
</evidence>
<dbReference type="PANTHER" id="PTHR12687">
    <property type="entry name" value="NUCLEOLAR COMPLEX 2 AND RAD4-RELATED"/>
    <property type="match status" value="1"/>
</dbReference>
<dbReference type="EMBL" id="JAXIOK010000015">
    <property type="protein sequence ID" value="KAK4754571.1"/>
    <property type="molecule type" value="Genomic_DNA"/>
</dbReference>
<feature type="compositionally biased region" description="Basic residues" evidence="7">
    <location>
        <begin position="684"/>
        <end position="693"/>
    </location>
</feature>
<evidence type="ECO:0000313" key="11">
    <source>
        <dbReference type="Proteomes" id="UP001345219"/>
    </source>
</evidence>
<feature type="domain" description="NET" evidence="9">
    <location>
        <begin position="937"/>
        <end position="1018"/>
    </location>
</feature>